<dbReference type="Gene3D" id="3.40.630.30">
    <property type="match status" value="1"/>
</dbReference>
<evidence type="ECO:0000256" key="2">
    <source>
        <dbReference type="ARBA" id="ARBA00022679"/>
    </source>
</evidence>
<comment type="caution">
    <text evidence="7">The sequence shown here is derived from an EMBL/GenBank/DDBJ whole genome shotgun (WGS) entry which is preliminary data.</text>
</comment>
<evidence type="ECO:0000256" key="6">
    <source>
        <dbReference type="ARBA" id="ARBA00023316"/>
    </source>
</evidence>
<dbReference type="RefSeq" id="WP_290206790.1">
    <property type="nucleotide sequence ID" value="NZ_JASDDK010000003.1"/>
</dbReference>
<dbReference type="PANTHER" id="PTHR36174:SF1">
    <property type="entry name" value="LIPID II:GLYCINE GLYCYLTRANSFERASE"/>
    <property type="match status" value="1"/>
</dbReference>
<dbReference type="SUPFAM" id="SSF55729">
    <property type="entry name" value="Acyl-CoA N-acyltransferases (Nat)"/>
    <property type="match status" value="1"/>
</dbReference>
<keyword evidence="4" id="KW-0573">Peptidoglycan synthesis</keyword>
<proteinExistence type="inferred from homology"/>
<reference evidence="7 8" key="1">
    <citation type="journal article" date="2023" name="Int. J. Syst. Evol. Microbiol.">
        <title>Winogradskyella bathintestinalis sp. nov., isolated from the intestine of the deep-sea loosejaw dragonfish, Malacosteus niger.</title>
        <authorList>
            <person name="Uniacke-Lowe S."/>
            <person name="Johnson C.N."/>
            <person name="Stanton C."/>
            <person name="Hill C."/>
            <person name="Ross P."/>
        </authorList>
    </citation>
    <scope>NUCLEOTIDE SEQUENCE [LARGE SCALE GENOMIC DNA]</scope>
    <source>
        <strain evidence="7 8">APC 3343</strain>
    </source>
</reference>
<evidence type="ECO:0000256" key="5">
    <source>
        <dbReference type="ARBA" id="ARBA00023315"/>
    </source>
</evidence>
<gene>
    <name evidence="7" type="ORF">QMA06_10410</name>
</gene>
<dbReference type="InterPro" id="IPR016181">
    <property type="entry name" value="Acyl_CoA_acyltransferase"/>
</dbReference>
<keyword evidence="8" id="KW-1185">Reference proteome</keyword>
<dbReference type="EMBL" id="JASDDK010000003">
    <property type="protein sequence ID" value="MDN3493138.1"/>
    <property type="molecule type" value="Genomic_DNA"/>
</dbReference>
<keyword evidence="6" id="KW-0961">Cell wall biogenesis/degradation</keyword>
<evidence type="ECO:0000313" key="7">
    <source>
        <dbReference type="EMBL" id="MDN3493138.1"/>
    </source>
</evidence>
<evidence type="ECO:0000256" key="4">
    <source>
        <dbReference type="ARBA" id="ARBA00022984"/>
    </source>
</evidence>
<accession>A0ABT7ZVX5</accession>
<evidence type="ECO:0000256" key="3">
    <source>
        <dbReference type="ARBA" id="ARBA00022960"/>
    </source>
</evidence>
<sequence length="350" mass="41238">MIEVIKDKKEWNELLAKVKEMDFYHTYDYHHLSKTKKESPILLKYTTGNTILVLPLLLRAIENSIYKDATSVYGYSGLLVLKLDPQFNKADFHKELNAYFNENKIISVFSRLHPYIHHQEDLHSGLGTIIELGKVVYIDLTDPQDVQRAKYNRRLKTYVNKARKLCSVFEGNKEEHLNIFIRLYEENMRRVNADDHYFFDTDYYHQLLSSKEFETKLMLCQHKKTKEIIAGALFMKMGNIVQYHLSGLSNEYFQLNPIKLLIDEMRVNATNEGYKYFNLGGGLGSEEDSLFKFKRGFSKEHKTFKIWKYIVDEKAYKALTKNHFKSDLDNEDFNVGYFPAYRAPLKAQKI</sequence>
<evidence type="ECO:0000256" key="1">
    <source>
        <dbReference type="ARBA" id="ARBA00009943"/>
    </source>
</evidence>
<organism evidence="7 8">
    <name type="scientific">Winogradskyella bathintestinalis</name>
    <dbReference type="NCBI Taxonomy" id="3035208"/>
    <lineage>
        <taxon>Bacteria</taxon>
        <taxon>Pseudomonadati</taxon>
        <taxon>Bacteroidota</taxon>
        <taxon>Flavobacteriia</taxon>
        <taxon>Flavobacteriales</taxon>
        <taxon>Flavobacteriaceae</taxon>
        <taxon>Winogradskyella</taxon>
    </lineage>
</organism>
<dbReference type="InterPro" id="IPR003447">
    <property type="entry name" value="FEMABX"/>
</dbReference>
<keyword evidence="2" id="KW-0808">Transferase</keyword>
<protein>
    <submittedName>
        <fullName evidence="7">Peptidoglycan bridge formation glycyltransferase FemA/FemB family protein</fullName>
    </submittedName>
</protein>
<dbReference type="Pfam" id="PF02388">
    <property type="entry name" value="FemAB"/>
    <property type="match status" value="1"/>
</dbReference>
<dbReference type="InterPro" id="IPR050644">
    <property type="entry name" value="PG_Glycine_Bridge_Synth"/>
</dbReference>
<keyword evidence="5" id="KW-0012">Acyltransferase</keyword>
<dbReference type="Proteomes" id="UP001231197">
    <property type="component" value="Unassembled WGS sequence"/>
</dbReference>
<dbReference type="PANTHER" id="PTHR36174">
    <property type="entry name" value="LIPID II:GLYCINE GLYCYLTRANSFERASE"/>
    <property type="match status" value="1"/>
</dbReference>
<comment type="similarity">
    <text evidence="1">Belongs to the FemABX family.</text>
</comment>
<name>A0ABT7ZVX5_9FLAO</name>
<dbReference type="PROSITE" id="PS51191">
    <property type="entry name" value="FEMABX"/>
    <property type="match status" value="1"/>
</dbReference>
<evidence type="ECO:0000313" key="8">
    <source>
        <dbReference type="Proteomes" id="UP001231197"/>
    </source>
</evidence>
<keyword evidence="3" id="KW-0133">Cell shape</keyword>